<comment type="subcellular location">
    <subcellularLocation>
        <location evidence="1">Golgi apparatus membrane</location>
        <topology evidence="1">Multi-pass membrane protein</topology>
    </subcellularLocation>
</comment>
<feature type="transmembrane region" description="Helical" evidence="9">
    <location>
        <begin position="304"/>
        <end position="327"/>
    </location>
</feature>
<dbReference type="CDD" id="cd06437">
    <property type="entry name" value="CESA_CaSu_A2"/>
    <property type="match status" value="1"/>
</dbReference>
<dbReference type="GO" id="GO:0071555">
    <property type="term" value="P:cell wall organization"/>
    <property type="evidence" value="ECO:0007669"/>
    <property type="project" value="UniProtKB-KW"/>
</dbReference>
<evidence type="ECO:0000256" key="6">
    <source>
        <dbReference type="ARBA" id="ARBA00023034"/>
    </source>
</evidence>
<keyword evidence="6" id="KW-0333">Golgi apparatus</keyword>
<dbReference type="PANTHER" id="PTHR32044:SF80">
    <property type="entry name" value="XYLOGLUCAN GLYCOSYLTRANSFERASE 2-RELATED"/>
    <property type="match status" value="1"/>
</dbReference>
<evidence type="ECO:0000256" key="9">
    <source>
        <dbReference type="SAM" id="Phobius"/>
    </source>
</evidence>
<keyword evidence="5 9" id="KW-1133">Transmembrane helix</keyword>
<keyword evidence="2" id="KW-0328">Glycosyltransferase</keyword>
<evidence type="ECO:0000256" key="1">
    <source>
        <dbReference type="ARBA" id="ARBA00004653"/>
    </source>
</evidence>
<evidence type="ECO:0000256" key="8">
    <source>
        <dbReference type="ARBA" id="ARBA00023316"/>
    </source>
</evidence>
<sequence length="486" mass="55096">MSWEWLVISLYGAGLIFIFLFSLGQLHLTWHYLRAKKNPKVAEEATAEFTAKVCVQLPVFNEKYVVESLVDCVCALDYPNELLEIQVLDDSTDETTDILREKISDWQAKGKNIQLIRRADRSGFKAGALQYGMEQTDAAYIAIFDADFLPPTNFLKATIPYFHNSKVGVVQTRWGHTNKKYSLLTKLQAFGLDAHFTIEQVGRSHAGSFINFNGTAGVWRKTTIEDAGGWSADTLTEDLDLSYRAQLKGWEFVYKEDVESPAELPIIMPAIKSQQFRWNKGGAETARKNFGKVLRAKLGVSNKLHAFFHLFNSSIFIAILFTALLSVPMLYIKSIRPELALLFQIGSVFLIGFFSIAIFYWIATKQLKNERFHFIKTFPLFITVSMGLSLHNAIAVAEGLLGFKSAFIRTPKFNVKKGSDSWKHNKYLNVQISWLTILEAILAVYFGFGIWLGFSLGDYGLVIFHFMLMLGYAIVFYHSVSPKLKN</sequence>
<evidence type="ECO:0000256" key="3">
    <source>
        <dbReference type="ARBA" id="ARBA00022679"/>
    </source>
</evidence>
<feature type="transmembrane region" description="Helical" evidence="9">
    <location>
        <begin position="461"/>
        <end position="480"/>
    </location>
</feature>
<reference evidence="10" key="1">
    <citation type="submission" date="2021-01" db="EMBL/GenBank/DDBJ databases">
        <title>Marivirga sp. nov., isolated from intertidal surface sediments.</title>
        <authorList>
            <person name="Zhang M."/>
        </authorList>
    </citation>
    <scope>NUCLEOTIDE SEQUENCE</scope>
    <source>
        <strain evidence="10">SM1354</strain>
    </source>
</reference>
<proteinExistence type="predicted"/>
<dbReference type="SUPFAM" id="SSF53448">
    <property type="entry name" value="Nucleotide-diphospho-sugar transferases"/>
    <property type="match status" value="1"/>
</dbReference>
<evidence type="ECO:0000256" key="7">
    <source>
        <dbReference type="ARBA" id="ARBA00023136"/>
    </source>
</evidence>
<dbReference type="EMBL" id="JAERQG010000004">
    <property type="protein sequence ID" value="MBL0766484.1"/>
    <property type="molecule type" value="Genomic_DNA"/>
</dbReference>
<dbReference type="AlphaFoldDB" id="A0A937AHD1"/>
<keyword evidence="7 9" id="KW-0472">Membrane</keyword>
<dbReference type="RefSeq" id="WP_201923063.1">
    <property type="nucleotide sequence ID" value="NZ_JAERQG010000004.1"/>
</dbReference>
<evidence type="ECO:0000256" key="2">
    <source>
        <dbReference type="ARBA" id="ARBA00022676"/>
    </source>
</evidence>
<comment type="caution">
    <text evidence="10">The sequence shown here is derived from an EMBL/GenBank/DDBJ whole genome shotgun (WGS) entry which is preliminary data.</text>
</comment>
<keyword evidence="8" id="KW-0961">Cell wall biogenesis/degradation</keyword>
<evidence type="ECO:0000313" key="10">
    <source>
        <dbReference type="EMBL" id="MBL0766484.1"/>
    </source>
</evidence>
<dbReference type="PANTHER" id="PTHR32044">
    <property type="entry name" value="GLUCOMANNAN 4-BETA-MANNOSYLTRANSFERASE 9"/>
    <property type="match status" value="1"/>
</dbReference>
<gene>
    <name evidence="10" type="ORF">JKP34_14550</name>
</gene>
<feature type="transmembrane region" description="Helical" evidence="9">
    <location>
        <begin position="6"/>
        <end position="30"/>
    </location>
</feature>
<dbReference type="InterPro" id="IPR029044">
    <property type="entry name" value="Nucleotide-diphossugar_trans"/>
</dbReference>
<evidence type="ECO:0000313" key="11">
    <source>
        <dbReference type="Proteomes" id="UP000642920"/>
    </source>
</evidence>
<organism evidence="10 11">
    <name type="scientific">Marivirga atlantica</name>
    <dbReference type="NCBI Taxonomy" id="1548457"/>
    <lineage>
        <taxon>Bacteria</taxon>
        <taxon>Pseudomonadati</taxon>
        <taxon>Bacteroidota</taxon>
        <taxon>Cytophagia</taxon>
        <taxon>Cytophagales</taxon>
        <taxon>Marivirgaceae</taxon>
        <taxon>Marivirga</taxon>
    </lineage>
</organism>
<dbReference type="Gene3D" id="3.90.550.10">
    <property type="entry name" value="Spore Coat Polysaccharide Biosynthesis Protein SpsA, Chain A"/>
    <property type="match status" value="1"/>
</dbReference>
<evidence type="ECO:0000256" key="4">
    <source>
        <dbReference type="ARBA" id="ARBA00022692"/>
    </source>
</evidence>
<name>A0A937AHD1_9BACT</name>
<dbReference type="Pfam" id="PF13641">
    <property type="entry name" value="Glyco_tranf_2_3"/>
    <property type="match status" value="1"/>
</dbReference>
<evidence type="ECO:0000256" key="5">
    <source>
        <dbReference type="ARBA" id="ARBA00022989"/>
    </source>
</evidence>
<feature type="transmembrane region" description="Helical" evidence="9">
    <location>
        <begin position="432"/>
        <end position="454"/>
    </location>
</feature>
<protein>
    <submittedName>
        <fullName evidence="10">Glycosyltransferase family 2 protein</fullName>
    </submittedName>
</protein>
<dbReference type="Proteomes" id="UP000642920">
    <property type="component" value="Unassembled WGS sequence"/>
</dbReference>
<feature type="transmembrane region" description="Helical" evidence="9">
    <location>
        <begin position="339"/>
        <end position="362"/>
    </location>
</feature>
<keyword evidence="11" id="KW-1185">Reference proteome</keyword>
<keyword evidence="4 9" id="KW-0812">Transmembrane</keyword>
<feature type="transmembrane region" description="Helical" evidence="9">
    <location>
        <begin position="374"/>
        <end position="394"/>
    </location>
</feature>
<accession>A0A937AHD1</accession>
<dbReference type="FunFam" id="3.90.550.10:FF:000057">
    <property type="entry name" value="Glycosyltransferase-like protein, family 2"/>
    <property type="match status" value="1"/>
</dbReference>
<dbReference type="GO" id="GO:0016757">
    <property type="term" value="F:glycosyltransferase activity"/>
    <property type="evidence" value="ECO:0007669"/>
    <property type="project" value="UniProtKB-KW"/>
</dbReference>
<keyword evidence="3" id="KW-0808">Transferase</keyword>